<evidence type="ECO:0000313" key="3">
    <source>
        <dbReference type="Proteomes" id="UP001281614"/>
    </source>
</evidence>
<accession>A0AAD9XYS8</accession>
<proteinExistence type="predicted"/>
<organism evidence="2 3">
    <name type="scientific">Colletotrichum kahawae</name>
    <name type="common">Coffee berry disease fungus</name>
    <dbReference type="NCBI Taxonomy" id="34407"/>
    <lineage>
        <taxon>Eukaryota</taxon>
        <taxon>Fungi</taxon>
        <taxon>Dikarya</taxon>
        <taxon>Ascomycota</taxon>
        <taxon>Pezizomycotina</taxon>
        <taxon>Sordariomycetes</taxon>
        <taxon>Hypocreomycetidae</taxon>
        <taxon>Glomerellales</taxon>
        <taxon>Glomerellaceae</taxon>
        <taxon>Colletotrichum</taxon>
        <taxon>Colletotrichum gloeosporioides species complex</taxon>
    </lineage>
</organism>
<protein>
    <submittedName>
        <fullName evidence="2">Uncharacterized protein</fullName>
    </submittedName>
</protein>
<dbReference type="Proteomes" id="UP001281614">
    <property type="component" value="Unassembled WGS sequence"/>
</dbReference>
<evidence type="ECO:0000256" key="1">
    <source>
        <dbReference type="SAM" id="MobiDB-lite"/>
    </source>
</evidence>
<dbReference type="EMBL" id="VYYT01000721">
    <property type="protein sequence ID" value="KAK2730055.1"/>
    <property type="molecule type" value="Genomic_DNA"/>
</dbReference>
<keyword evidence="3" id="KW-1185">Reference proteome</keyword>
<evidence type="ECO:0000313" key="2">
    <source>
        <dbReference type="EMBL" id="KAK2730055.1"/>
    </source>
</evidence>
<reference evidence="2" key="1">
    <citation type="submission" date="2023-02" db="EMBL/GenBank/DDBJ databases">
        <title>Colletotrichum kahawae CIFC_Que2 genome sequencing and assembly.</title>
        <authorList>
            <person name="Baroncelli R."/>
        </authorList>
    </citation>
    <scope>NUCLEOTIDE SEQUENCE</scope>
    <source>
        <strain evidence="2">CIFC_Que2</strain>
    </source>
</reference>
<feature type="region of interest" description="Disordered" evidence="1">
    <location>
        <begin position="29"/>
        <end position="81"/>
    </location>
</feature>
<sequence length="102" mass="10536">MAPPSSGKFLGWGEAALAAAAADTGVRVPTAPVHTSHTPDMAKSGCSFHRHHGGTGILSRNDSNDRRGNSQRSAAYSGCGAGRGLRAKDAAVWPATVALRRR</sequence>
<gene>
    <name evidence="2" type="ORF">CKAH01_09833</name>
</gene>
<dbReference type="AlphaFoldDB" id="A0AAD9XYS8"/>
<comment type="caution">
    <text evidence="2">The sequence shown here is derived from an EMBL/GenBank/DDBJ whole genome shotgun (WGS) entry which is preliminary data.</text>
</comment>
<name>A0AAD9XYS8_COLKA</name>